<dbReference type="EMBL" id="LCRH01000038">
    <property type="protein sequence ID" value="KKW32172.1"/>
    <property type="molecule type" value="Genomic_DNA"/>
</dbReference>
<dbReference type="AlphaFoldDB" id="A0A0G1ZV25"/>
<name>A0A0G1ZV25_9BACT</name>
<keyword evidence="1" id="KW-0812">Transmembrane</keyword>
<evidence type="ECO:0000313" key="3">
    <source>
        <dbReference type="Proteomes" id="UP000034054"/>
    </source>
</evidence>
<comment type="caution">
    <text evidence="2">The sequence shown here is derived from an EMBL/GenBank/DDBJ whole genome shotgun (WGS) entry which is preliminary data.</text>
</comment>
<evidence type="ECO:0008006" key="4">
    <source>
        <dbReference type="Google" id="ProtNLM"/>
    </source>
</evidence>
<dbReference type="Proteomes" id="UP000034054">
    <property type="component" value="Unassembled WGS sequence"/>
</dbReference>
<protein>
    <recommendedName>
        <fullName evidence="4">DUF11 domain-containing protein</fullName>
    </recommendedName>
</protein>
<accession>A0A0G1ZV25</accession>
<evidence type="ECO:0000256" key="1">
    <source>
        <dbReference type="SAM" id="Phobius"/>
    </source>
</evidence>
<sequence>MTSHMFKEEFKKGATCDSVGKPESILGRAVCLSVHPGKMLLLPFIKWFDQRYRGFKFARVLFSFDLLLIGTLIGLGVAALFFGLTQPVAFEEKISFEASVAPREIVTGTSSTLVIRYTNGTDEKLRNAKLELSYPDYFLLQELSIEETQVEDGTIELGTIPVGGTGSVRVRGVMFGDVGGEQSFTSTITFLHGEERDQPGKKVSVHTFSPSSSTLALTLTLPDRLVAFQEVEGTITYQNTGEIDFPMISIEPEWPSGFTLISSPVSLVDGAFVVPALEAGESGTMNFAGYLGEVGEEVTFIFHPSFTFDQSRYRQETLLHTSPVVPPQIRIGHSVDTSTIRPGSEAIFTVSYENVGEFEVTNLVLSIEGNSPFLTKDSYTSTPVDSVAVGASEEIQIRVPLRWSILQSETTDWDGLDLTSRATASYTLGDGSGQRVSSKGSSLVSPITTPIVFESFGRYATADGDQLGRGPLPPRVGLETKYWVFWHVSGTINELTNVAIEGTLGEGVVFTGRQSSSQNSGVEYDASSNTVTWNTSSIESSLSPTSKIVGVAFELGLTPDSSMVGETPVLLYDIRISGTDARTGAYVSRSGTTVTTNLPADLMADGKAVVEN</sequence>
<gene>
    <name evidence="2" type="ORF">UY76_C0038G0002</name>
</gene>
<organism evidence="2 3">
    <name type="scientific">Candidatus Uhrbacteria bacterium GW2011_GWA2_52_8d</name>
    <dbReference type="NCBI Taxonomy" id="1618979"/>
    <lineage>
        <taxon>Bacteria</taxon>
        <taxon>Candidatus Uhriibacteriota</taxon>
    </lineage>
</organism>
<evidence type="ECO:0000313" key="2">
    <source>
        <dbReference type="EMBL" id="KKW32172.1"/>
    </source>
</evidence>
<proteinExistence type="predicted"/>
<reference evidence="2 3" key="1">
    <citation type="journal article" date="2015" name="Nature">
        <title>rRNA introns, odd ribosomes, and small enigmatic genomes across a large radiation of phyla.</title>
        <authorList>
            <person name="Brown C.T."/>
            <person name="Hug L.A."/>
            <person name="Thomas B.C."/>
            <person name="Sharon I."/>
            <person name="Castelle C.J."/>
            <person name="Singh A."/>
            <person name="Wilkins M.J."/>
            <person name="Williams K.H."/>
            <person name="Banfield J.F."/>
        </authorList>
    </citation>
    <scope>NUCLEOTIDE SEQUENCE [LARGE SCALE GENOMIC DNA]</scope>
</reference>
<keyword evidence="1" id="KW-0472">Membrane</keyword>
<keyword evidence="1" id="KW-1133">Transmembrane helix</keyword>
<feature type="transmembrane region" description="Helical" evidence="1">
    <location>
        <begin position="60"/>
        <end position="84"/>
    </location>
</feature>